<reference evidence="3" key="1">
    <citation type="submission" date="2017-04" db="EMBL/GenBank/DDBJ databases">
        <authorList>
            <person name="Varghese N."/>
            <person name="Submissions S."/>
        </authorList>
    </citation>
    <scope>NUCLEOTIDE SEQUENCE [LARGE SCALE GENOMIC DNA]</scope>
    <source>
        <strain evidence="3">DSM 19835</strain>
    </source>
</reference>
<evidence type="ECO:0000256" key="1">
    <source>
        <dbReference type="SAM" id="MobiDB-lite"/>
    </source>
</evidence>
<name>A0A1X7JAL2_9FLAO</name>
<proteinExistence type="predicted"/>
<feature type="region of interest" description="Disordered" evidence="1">
    <location>
        <begin position="218"/>
        <end position="244"/>
    </location>
</feature>
<feature type="compositionally biased region" description="Polar residues" evidence="1">
    <location>
        <begin position="218"/>
        <end position="228"/>
    </location>
</feature>
<dbReference type="Proteomes" id="UP000193420">
    <property type="component" value="Unassembled WGS sequence"/>
</dbReference>
<dbReference type="AlphaFoldDB" id="A0A1X7JAL2"/>
<gene>
    <name evidence="2" type="ORF">SAMN03080602_01522</name>
</gene>
<keyword evidence="3" id="KW-1185">Reference proteome</keyword>
<protein>
    <submittedName>
        <fullName evidence="2">Uncharacterized protein</fullName>
    </submittedName>
</protein>
<dbReference type="EMBL" id="FXAO01000003">
    <property type="protein sequence ID" value="SMG24085.1"/>
    <property type="molecule type" value="Genomic_DNA"/>
</dbReference>
<sequence length="244" mass="27333">MKNTLTYLCLFLLVYNSFGQPKKTLNTKYDVDVNLEDKNQKISFIVGIGGSYIGNNLYQNPVVNVVNKYVILEEAQNYKTNISLGIAYTGSSLRLRNGIKVPYGLTFATFINPIALNQVSDSEQGFFNMVDFGVGLGWKFSGSMMIMGTVEFFNVRQPKEWFIEEYGKNNKQFLVENAPQISFDSSDDNIFKNQMATTIGFKICYTFDIIKSYIGQNGNSTDKTSTPAIETPEGDTSTTTTTNL</sequence>
<evidence type="ECO:0000313" key="3">
    <source>
        <dbReference type="Proteomes" id="UP000193420"/>
    </source>
</evidence>
<dbReference type="RefSeq" id="WP_085497753.1">
    <property type="nucleotide sequence ID" value="NZ_FXAO01000003.1"/>
</dbReference>
<accession>A0A1X7JAL2</accession>
<dbReference type="OrthoDB" id="1495330at2"/>
<evidence type="ECO:0000313" key="2">
    <source>
        <dbReference type="EMBL" id="SMG24085.1"/>
    </source>
</evidence>
<organism evidence="2 3">
    <name type="scientific">Arenibacter troitsensis</name>
    <dbReference type="NCBI Taxonomy" id="188872"/>
    <lineage>
        <taxon>Bacteria</taxon>
        <taxon>Pseudomonadati</taxon>
        <taxon>Bacteroidota</taxon>
        <taxon>Flavobacteriia</taxon>
        <taxon>Flavobacteriales</taxon>
        <taxon>Flavobacteriaceae</taxon>
        <taxon>Arenibacter</taxon>
    </lineage>
</organism>